<dbReference type="InterPro" id="IPR022761">
    <property type="entry name" value="Fumarate_lyase_N"/>
</dbReference>
<protein>
    <recommendedName>
        <fullName evidence="3">3-oxoacid CoA-transferase</fullName>
        <ecNumber evidence="3">2.8.3.5</ecNumber>
    </recommendedName>
</protein>
<evidence type="ECO:0000256" key="3">
    <source>
        <dbReference type="ARBA" id="ARBA00012490"/>
    </source>
</evidence>
<dbReference type="InterPro" id="IPR019468">
    <property type="entry name" value="AdenyloSucc_lyase_C"/>
</dbReference>
<dbReference type="Gene3D" id="1.10.40.30">
    <property type="entry name" value="Fumarase/aspartase (C-terminal domain)"/>
    <property type="match status" value="1"/>
</dbReference>
<dbReference type="SUPFAM" id="SSF100950">
    <property type="entry name" value="NagB/RpiA/CoA transferase-like"/>
    <property type="match status" value="2"/>
</dbReference>
<evidence type="ECO:0000256" key="1">
    <source>
        <dbReference type="ARBA" id="ARBA00004173"/>
    </source>
</evidence>
<dbReference type="Pfam" id="PF10397">
    <property type="entry name" value="ADSL_C"/>
    <property type="match status" value="1"/>
</dbReference>
<dbReference type="AlphaFoldDB" id="A0A395RM61"/>
<dbReference type="EMBL" id="PXOF01000178">
    <property type="protein sequence ID" value="RGP60869.1"/>
    <property type="molecule type" value="Genomic_DNA"/>
</dbReference>
<dbReference type="PROSITE" id="PS01274">
    <property type="entry name" value="COA_TRANSF_2"/>
    <property type="match status" value="1"/>
</dbReference>
<dbReference type="EC" id="2.8.3.5" evidence="3"/>
<dbReference type="SUPFAM" id="SSF48557">
    <property type="entry name" value="L-aspartase-like"/>
    <property type="match status" value="1"/>
</dbReference>
<dbReference type="Gene3D" id="3.40.1080.10">
    <property type="entry name" value="Glutaconate Coenzyme A-transferase"/>
    <property type="match status" value="2"/>
</dbReference>
<evidence type="ECO:0000256" key="4">
    <source>
        <dbReference type="ARBA" id="ARBA00022946"/>
    </source>
</evidence>
<keyword evidence="5" id="KW-0496">Mitochondrion</keyword>
<reference evidence="7 8" key="1">
    <citation type="journal article" date="2018" name="PLoS Pathog.">
        <title>Evolution of structural diversity of trichothecenes, a family of toxins produced by plant pathogenic and entomopathogenic fungi.</title>
        <authorList>
            <person name="Proctor R.H."/>
            <person name="McCormick S.P."/>
            <person name="Kim H.S."/>
            <person name="Cardoza R.E."/>
            <person name="Stanley A.M."/>
            <person name="Lindo L."/>
            <person name="Kelly A."/>
            <person name="Brown D.W."/>
            <person name="Lee T."/>
            <person name="Vaughan M.M."/>
            <person name="Alexander N.J."/>
            <person name="Busman M."/>
            <person name="Gutierrez S."/>
        </authorList>
    </citation>
    <scope>NUCLEOTIDE SEQUENCE [LARGE SCALE GENOMIC DNA]</scope>
    <source>
        <strain evidence="7 8">NRRL 3299</strain>
    </source>
</reference>
<dbReference type="InterPro" id="IPR000362">
    <property type="entry name" value="Fumarate_lyase_fam"/>
</dbReference>
<dbReference type="InterPro" id="IPR037171">
    <property type="entry name" value="NagB/RpiA_transferase-like"/>
</dbReference>
<dbReference type="GO" id="GO:0005739">
    <property type="term" value="C:mitochondrion"/>
    <property type="evidence" value="ECO:0007669"/>
    <property type="project" value="UniProtKB-SubCell"/>
</dbReference>
<dbReference type="CDD" id="cd01597">
    <property type="entry name" value="pCLME"/>
    <property type="match status" value="1"/>
</dbReference>
<evidence type="ECO:0000256" key="5">
    <source>
        <dbReference type="ARBA" id="ARBA00023128"/>
    </source>
</evidence>
<dbReference type="PANTHER" id="PTHR13707:SF58">
    <property type="entry name" value="SUCCINYL-COA:3-KETOACID-COENZYME A TRANSFERASE"/>
    <property type="match status" value="1"/>
</dbReference>
<dbReference type="SMART" id="SM00882">
    <property type="entry name" value="CoA_trans"/>
    <property type="match status" value="2"/>
</dbReference>
<keyword evidence="4" id="KW-0809">Transit peptide</keyword>
<dbReference type="Pfam" id="PF01144">
    <property type="entry name" value="CoA_trans"/>
    <property type="match status" value="2"/>
</dbReference>
<keyword evidence="8" id="KW-1185">Reference proteome</keyword>
<dbReference type="GO" id="GO:0016853">
    <property type="term" value="F:isomerase activity"/>
    <property type="evidence" value="ECO:0007669"/>
    <property type="project" value="UniProtKB-KW"/>
</dbReference>
<dbReference type="GO" id="GO:0008260">
    <property type="term" value="F:succinyl-CoA:3-oxo-acid CoA-transferase activity"/>
    <property type="evidence" value="ECO:0007669"/>
    <property type="project" value="UniProtKB-EC"/>
</dbReference>
<evidence type="ECO:0000259" key="6">
    <source>
        <dbReference type="SMART" id="SM00998"/>
    </source>
</evidence>
<evidence type="ECO:0000256" key="2">
    <source>
        <dbReference type="ARBA" id="ARBA00004753"/>
    </source>
</evidence>
<keyword evidence="7" id="KW-0413">Isomerase</keyword>
<dbReference type="PRINTS" id="PR00145">
    <property type="entry name" value="ARGSUCLYASE"/>
</dbReference>
<dbReference type="InterPro" id="IPR004164">
    <property type="entry name" value="CoA_transf_AS"/>
</dbReference>
<dbReference type="UniPathway" id="UPA00929">
    <property type="reaction ID" value="UER00894"/>
</dbReference>
<dbReference type="Gene3D" id="1.20.200.10">
    <property type="entry name" value="Fumarase/aspartase (Central domain)"/>
    <property type="match status" value="1"/>
</dbReference>
<gene>
    <name evidence="7" type="ORF">FSPOR_10370</name>
</gene>
<feature type="domain" description="Adenylosuccinate lyase C-terminal" evidence="6">
    <location>
        <begin position="837"/>
        <end position="916"/>
    </location>
</feature>
<evidence type="ECO:0000313" key="8">
    <source>
        <dbReference type="Proteomes" id="UP000266152"/>
    </source>
</evidence>
<dbReference type="PROSITE" id="PS01273">
    <property type="entry name" value="COA_TRANSF_1"/>
    <property type="match status" value="1"/>
</dbReference>
<dbReference type="InterPro" id="IPR004163">
    <property type="entry name" value="CoA_transf_BS"/>
</dbReference>
<comment type="pathway">
    <text evidence="2">Ketone metabolism; succinyl-CoA degradation; acetoacetyl-CoA from succinyl-CoA: step 1/1.</text>
</comment>
<sequence>MLYGASRTFSSTARQLAINKIYPSASKAINGVKNGDTILVGGFGFSGVPATLINSVRDRKDLGDFTVVSNNAGMPGVGLGQLLETGQIRRMIASYVGENKLFESQYLTGKLELELIPQGTMAEKCAAGAAGVPAFYTPAAYGTVAVFWTRNRADLQTIATVQTGELPVRYGSDQKVAVMSKPRETRQFNGKNYVMEESIFGDVAFVRVNKADRLGNCTFRKAQNNFNEAMGKNAKLTIVEADEIVEVGEIAPENVHLPGIYVDRVILSTERKQIEKLTFAKSAEEIVQSASGADQGGKRERIIKRAAQELKDGMYVNLGIGLPLATPALIPEGVEVILQSENGILGMGQYPQRGQEDPDLINPGKETVTLKDGASIFGSHESFGMIRAGKIDITMLGALQVSEHGDLANFMLPGKVKGIGGAMDLVANPERTKVIVTMEHVDRKGNPKILKRSASLRTVARFRQPGAFRTMGSISAFDSVIFKNLLGTHEAREIFSDTAYVSRCIDAETALARAQASCGLIPQEAAAAITEKSDISVLDLDRLRHETDIVGYPILPLIKQLAPVIGHHGGYLHWGATTQDIMDTAHMLQMKQGLRLIRGQIDSVIAALETLSRDYRDTPMAGRTHLQHALPVTFGYKCAVWLSSFYRHRERLEQLEPRSLLVQYGGAAGTLASLGSGRQGIRVRKAMAAELGLYDSSITWHVARDGIAEIANFLALVGGSLGKIALDLMIMCSNELSEVAEPFVPHRGASSTMPQKRNPISSEVMLAASKSLRSNASLVLDGMVTDFERASGPWHLEWIAIPELFVMASGALGQASFVLSGLDVDTEKMADNLYSTKGLIVGEAVMMGLAPFSGRQKAHDVVYDACKRAIEEKLSLYEVLSGVPELKRNISDTKLRELCDPVNYLGCCRDMVDDTLALSRSQGKPKQRL</sequence>
<comment type="caution">
    <text evidence="7">The sequence shown here is derived from an EMBL/GenBank/DDBJ whole genome shotgun (WGS) entry which is preliminary data.</text>
</comment>
<evidence type="ECO:0000313" key="7">
    <source>
        <dbReference type="EMBL" id="RGP60869.1"/>
    </source>
</evidence>
<dbReference type="SMART" id="SM00998">
    <property type="entry name" value="ADSL_C"/>
    <property type="match status" value="1"/>
</dbReference>
<dbReference type="InterPro" id="IPR008948">
    <property type="entry name" value="L-Aspartase-like"/>
</dbReference>
<dbReference type="InterPro" id="IPR004165">
    <property type="entry name" value="CoA_trans_fam_I"/>
</dbReference>
<name>A0A395RM61_FUSSP</name>
<dbReference type="Pfam" id="PF00206">
    <property type="entry name" value="Lyase_1"/>
    <property type="match status" value="1"/>
</dbReference>
<dbReference type="STRING" id="5514.A0A395RM61"/>
<dbReference type="PANTHER" id="PTHR13707">
    <property type="entry name" value="KETOACID-COENZYME A TRANSFERASE"/>
    <property type="match status" value="1"/>
</dbReference>
<accession>A0A395RM61</accession>
<comment type="subcellular location">
    <subcellularLocation>
        <location evidence="1">Mitochondrion</location>
    </subcellularLocation>
</comment>
<organism evidence="7 8">
    <name type="scientific">Fusarium sporotrichioides</name>
    <dbReference type="NCBI Taxonomy" id="5514"/>
    <lineage>
        <taxon>Eukaryota</taxon>
        <taxon>Fungi</taxon>
        <taxon>Dikarya</taxon>
        <taxon>Ascomycota</taxon>
        <taxon>Pezizomycotina</taxon>
        <taxon>Sordariomycetes</taxon>
        <taxon>Hypocreomycetidae</taxon>
        <taxon>Hypocreales</taxon>
        <taxon>Nectriaceae</taxon>
        <taxon>Fusarium</taxon>
    </lineage>
</organism>
<dbReference type="Proteomes" id="UP000266152">
    <property type="component" value="Unassembled WGS sequence"/>
</dbReference>
<dbReference type="PRINTS" id="PR00149">
    <property type="entry name" value="FUMRATELYASE"/>
</dbReference>
<proteinExistence type="predicted"/>